<evidence type="ECO:0000313" key="2">
    <source>
        <dbReference type="Proteomes" id="UP000317650"/>
    </source>
</evidence>
<dbReference type="Proteomes" id="UP000317650">
    <property type="component" value="Chromosome 9"/>
</dbReference>
<proteinExistence type="predicted"/>
<protein>
    <submittedName>
        <fullName evidence="1">Uncharacterized protein</fullName>
    </submittedName>
</protein>
<name>A0A4S8IDY2_MUSBA</name>
<evidence type="ECO:0000313" key="1">
    <source>
        <dbReference type="EMBL" id="THU46373.1"/>
    </source>
</evidence>
<reference evidence="1 2" key="1">
    <citation type="journal article" date="2019" name="Nat. Plants">
        <title>Genome sequencing of Musa balbisiana reveals subgenome evolution and function divergence in polyploid bananas.</title>
        <authorList>
            <person name="Yao X."/>
        </authorList>
    </citation>
    <scope>NUCLEOTIDE SEQUENCE [LARGE SCALE GENOMIC DNA]</scope>
    <source>
        <strain evidence="2">cv. DH-PKW</strain>
        <tissue evidence="1">Leaves</tissue>
    </source>
</reference>
<keyword evidence="2" id="KW-1185">Reference proteome</keyword>
<organism evidence="1 2">
    <name type="scientific">Musa balbisiana</name>
    <name type="common">Banana</name>
    <dbReference type="NCBI Taxonomy" id="52838"/>
    <lineage>
        <taxon>Eukaryota</taxon>
        <taxon>Viridiplantae</taxon>
        <taxon>Streptophyta</taxon>
        <taxon>Embryophyta</taxon>
        <taxon>Tracheophyta</taxon>
        <taxon>Spermatophyta</taxon>
        <taxon>Magnoliopsida</taxon>
        <taxon>Liliopsida</taxon>
        <taxon>Zingiberales</taxon>
        <taxon>Musaceae</taxon>
        <taxon>Musa</taxon>
    </lineage>
</organism>
<sequence>MDTRDSSRMGSLVSDVNSQGEEKKNLLLLDRIAFQSTHLSWKDMNGSNNIYCACTARFEVANAVVV</sequence>
<dbReference type="AlphaFoldDB" id="A0A4S8IDY2"/>
<comment type="caution">
    <text evidence="1">The sequence shown here is derived from an EMBL/GenBank/DDBJ whole genome shotgun (WGS) entry which is preliminary data.</text>
</comment>
<accession>A0A4S8IDY2</accession>
<gene>
    <name evidence="1" type="ORF">C4D60_Mb09t04260</name>
</gene>
<dbReference type="EMBL" id="PYDT01000010">
    <property type="protein sequence ID" value="THU46373.1"/>
    <property type="molecule type" value="Genomic_DNA"/>
</dbReference>